<reference evidence="4 5" key="1">
    <citation type="submission" date="2023-10" db="EMBL/GenBank/DDBJ databases">
        <title>Genome-Wide Identification Analysis in wild type Solanum Pinnatisectum Reveals Some Genes Defensing Phytophthora Infestans.</title>
        <authorList>
            <person name="Sun C."/>
        </authorList>
    </citation>
    <scope>NUCLEOTIDE SEQUENCE [LARGE SCALE GENOMIC DNA]</scope>
    <source>
        <strain evidence="4">LQN</strain>
        <tissue evidence="4">Leaf</tissue>
    </source>
</reference>
<dbReference type="Proteomes" id="UP001311915">
    <property type="component" value="Unassembled WGS sequence"/>
</dbReference>
<protein>
    <submittedName>
        <fullName evidence="4">Uncharacterized protein</fullName>
    </submittedName>
</protein>
<gene>
    <name evidence="4" type="ORF">R3W88_021845</name>
</gene>
<keyword evidence="3" id="KW-0687">Ribonucleoprotein</keyword>
<dbReference type="EMBL" id="JAWPEI010000004">
    <property type="protein sequence ID" value="KAK4728857.1"/>
    <property type="molecule type" value="Genomic_DNA"/>
</dbReference>
<dbReference type="GO" id="GO:1990904">
    <property type="term" value="C:ribonucleoprotein complex"/>
    <property type="evidence" value="ECO:0007669"/>
    <property type="project" value="UniProtKB-KW"/>
</dbReference>
<organism evidence="4 5">
    <name type="scientific">Solanum pinnatisectum</name>
    <name type="common">tansyleaf nightshade</name>
    <dbReference type="NCBI Taxonomy" id="50273"/>
    <lineage>
        <taxon>Eukaryota</taxon>
        <taxon>Viridiplantae</taxon>
        <taxon>Streptophyta</taxon>
        <taxon>Embryophyta</taxon>
        <taxon>Tracheophyta</taxon>
        <taxon>Spermatophyta</taxon>
        <taxon>Magnoliopsida</taxon>
        <taxon>eudicotyledons</taxon>
        <taxon>Gunneridae</taxon>
        <taxon>Pentapetalae</taxon>
        <taxon>asterids</taxon>
        <taxon>lamiids</taxon>
        <taxon>Solanales</taxon>
        <taxon>Solanaceae</taxon>
        <taxon>Solanoideae</taxon>
        <taxon>Solaneae</taxon>
        <taxon>Solanum</taxon>
    </lineage>
</organism>
<dbReference type="SUPFAM" id="SSF54686">
    <property type="entry name" value="Ribosomal protein L16p/L10e"/>
    <property type="match status" value="1"/>
</dbReference>
<dbReference type="AlphaFoldDB" id="A0AAV9LSY6"/>
<dbReference type="InterPro" id="IPR036920">
    <property type="entry name" value="Ribosomal_uL16_sf"/>
</dbReference>
<evidence type="ECO:0000313" key="5">
    <source>
        <dbReference type="Proteomes" id="UP001311915"/>
    </source>
</evidence>
<evidence type="ECO:0000256" key="3">
    <source>
        <dbReference type="ARBA" id="ARBA00023274"/>
    </source>
</evidence>
<evidence type="ECO:0000313" key="4">
    <source>
        <dbReference type="EMBL" id="KAK4728857.1"/>
    </source>
</evidence>
<evidence type="ECO:0000256" key="1">
    <source>
        <dbReference type="ARBA" id="ARBA00008931"/>
    </source>
</evidence>
<keyword evidence="2" id="KW-0689">Ribosomal protein</keyword>
<dbReference type="GO" id="GO:0003735">
    <property type="term" value="F:structural constituent of ribosome"/>
    <property type="evidence" value="ECO:0007669"/>
    <property type="project" value="InterPro"/>
</dbReference>
<comment type="caution">
    <text evidence="4">The sequence shown here is derived from an EMBL/GenBank/DDBJ whole genome shotgun (WGS) entry which is preliminary data.</text>
</comment>
<comment type="similarity">
    <text evidence="1">Belongs to the universal ribosomal protein uL16 family.</text>
</comment>
<sequence>MIRCIWVRDFADGEKLTEVRIGRGEGNPMDWIVRMSRGQILFEMDDMSLSNVRQAATLTAHKLRETQLQSQNTNTDHEAHSL</sequence>
<dbReference type="GO" id="GO:0006412">
    <property type="term" value="P:translation"/>
    <property type="evidence" value="ECO:0007669"/>
    <property type="project" value="InterPro"/>
</dbReference>
<name>A0AAV9LSY6_9SOLN</name>
<evidence type="ECO:0000256" key="2">
    <source>
        <dbReference type="ARBA" id="ARBA00022980"/>
    </source>
</evidence>
<proteinExistence type="inferred from homology"/>
<keyword evidence="5" id="KW-1185">Reference proteome</keyword>
<dbReference type="InterPro" id="IPR047873">
    <property type="entry name" value="Ribosomal_uL16"/>
</dbReference>
<dbReference type="Pfam" id="PF00252">
    <property type="entry name" value="Ribosomal_L16"/>
    <property type="match status" value="1"/>
</dbReference>
<accession>A0AAV9LSY6</accession>
<dbReference type="Gene3D" id="3.90.1170.10">
    <property type="entry name" value="Ribosomal protein L10e/L16"/>
    <property type="match status" value="1"/>
</dbReference>
<dbReference type="GO" id="GO:0005840">
    <property type="term" value="C:ribosome"/>
    <property type="evidence" value="ECO:0007669"/>
    <property type="project" value="UniProtKB-KW"/>
</dbReference>